<proteinExistence type="predicted"/>
<dbReference type="OrthoDB" id="428577at2759"/>
<dbReference type="EMBL" id="KN847317">
    <property type="protein sequence ID" value="KIW60516.1"/>
    <property type="molecule type" value="Genomic_DNA"/>
</dbReference>
<evidence type="ECO:0000313" key="2">
    <source>
        <dbReference type="Proteomes" id="UP000054342"/>
    </source>
</evidence>
<dbReference type="GeneID" id="25322636"/>
<dbReference type="AlphaFoldDB" id="A0A0D2C6N6"/>
<reference evidence="1 2" key="1">
    <citation type="submission" date="2015-01" db="EMBL/GenBank/DDBJ databases">
        <title>The Genome Sequence of Exophiala xenobiotica CBS118157.</title>
        <authorList>
            <consortium name="The Broad Institute Genomics Platform"/>
            <person name="Cuomo C."/>
            <person name="de Hoog S."/>
            <person name="Gorbushina A."/>
            <person name="Stielow B."/>
            <person name="Teixiera M."/>
            <person name="Abouelleil A."/>
            <person name="Chapman S.B."/>
            <person name="Priest M."/>
            <person name="Young S.K."/>
            <person name="Wortman J."/>
            <person name="Nusbaum C."/>
            <person name="Birren B."/>
        </authorList>
    </citation>
    <scope>NUCLEOTIDE SEQUENCE [LARGE SCALE GENOMIC DNA]</scope>
    <source>
        <strain evidence="1 2">CBS 118157</strain>
    </source>
</reference>
<evidence type="ECO:0000313" key="1">
    <source>
        <dbReference type="EMBL" id="KIW60516.1"/>
    </source>
</evidence>
<organism evidence="1 2">
    <name type="scientific">Exophiala xenobiotica</name>
    <dbReference type="NCBI Taxonomy" id="348802"/>
    <lineage>
        <taxon>Eukaryota</taxon>
        <taxon>Fungi</taxon>
        <taxon>Dikarya</taxon>
        <taxon>Ascomycota</taxon>
        <taxon>Pezizomycotina</taxon>
        <taxon>Eurotiomycetes</taxon>
        <taxon>Chaetothyriomycetidae</taxon>
        <taxon>Chaetothyriales</taxon>
        <taxon>Herpotrichiellaceae</taxon>
        <taxon>Exophiala</taxon>
    </lineage>
</organism>
<dbReference type="RefSeq" id="XP_013321100.1">
    <property type="nucleotide sequence ID" value="XM_013465646.1"/>
</dbReference>
<protein>
    <submittedName>
        <fullName evidence="1">Uncharacterized protein</fullName>
    </submittedName>
</protein>
<name>A0A0D2C6N6_9EURO</name>
<dbReference type="STRING" id="348802.A0A0D2C6N6"/>
<keyword evidence="2" id="KW-1185">Reference proteome</keyword>
<sequence length="104" mass="11201">MRGGGSGPPPCREMGIAVGGLIEQAIFRDPYPAAAWKAAATVVFNVQILNSSTFEAITGTPASDTPITLDTYTELGLPFFELPEEKSDIHGRKDLKYRLESAMV</sequence>
<gene>
    <name evidence="1" type="ORF">PV05_00728</name>
</gene>
<dbReference type="HOGENOM" id="CLU_2250197_0_0_1"/>
<dbReference type="Proteomes" id="UP000054342">
    <property type="component" value="Unassembled WGS sequence"/>
</dbReference>
<accession>A0A0D2C6N6</accession>